<protein>
    <recommendedName>
        <fullName evidence="6">F-box domain-containing protein</fullName>
    </recommendedName>
</protein>
<dbReference type="InterPro" id="IPR032675">
    <property type="entry name" value="LRR_dom_sf"/>
</dbReference>
<reference evidence="4 5" key="1">
    <citation type="submission" date="2012-08" db="EMBL/GenBank/DDBJ databases">
        <title>Oryza genome evolution.</title>
        <authorList>
            <person name="Wing R.A."/>
        </authorList>
    </citation>
    <scope>NUCLEOTIDE SEQUENCE</scope>
</reference>
<dbReference type="Pfam" id="PF24758">
    <property type="entry name" value="LRR_At5g56370"/>
    <property type="match status" value="1"/>
</dbReference>
<dbReference type="STRING" id="77586.A0A0D9X634"/>
<reference evidence="5" key="2">
    <citation type="submission" date="2013-12" db="EMBL/GenBank/DDBJ databases">
        <authorList>
            <person name="Yu Y."/>
            <person name="Lee S."/>
            <person name="de Baynast K."/>
            <person name="Wissotski M."/>
            <person name="Liu L."/>
            <person name="Talag J."/>
            <person name="Goicoechea J."/>
            <person name="Angelova A."/>
            <person name="Jetty R."/>
            <person name="Kudrna D."/>
            <person name="Golser W."/>
            <person name="Rivera L."/>
            <person name="Zhang J."/>
            <person name="Wing R."/>
        </authorList>
    </citation>
    <scope>NUCLEOTIDE SEQUENCE</scope>
</reference>
<organism evidence="4 5">
    <name type="scientific">Leersia perrieri</name>
    <dbReference type="NCBI Taxonomy" id="77586"/>
    <lineage>
        <taxon>Eukaryota</taxon>
        <taxon>Viridiplantae</taxon>
        <taxon>Streptophyta</taxon>
        <taxon>Embryophyta</taxon>
        <taxon>Tracheophyta</taxon>
        <taxon>Spermatophyta</taxon>
        <taxon>Magnoliopsida</taxon>
        <taxon>Liliopsida</taxon>
        <taxon>Poales</taxon>
        <taxon>Poaceae</taxon>
        <taxon>BOP clade</taxon>
        <taxon>Oryzoideae</taxon>
        <taxon>Oryzeae</taxon>
        <taxon>Oryzinae</taxon>
        <taxon>Leersia</taxon>
    </lineage>
</organism>
<keyword evidence="5" id="KW-1185">Reference proteome</keyword>
<dbReference type="Gramene" id="LPERR08G07460.1">
    <property type="protein sequence ID" value="LPERR08G07460.1"/>
    <property type="gene ID" value="LPERR08G07460"/>
</dbReference>
<feature type="compositionally biased region" description="Pro residues" evidence="1">
    <location>
        <begin position="22"/>
        <end position="31"/>
    </location>
</feature>
<evidence type="ECO:0000259" key="2">
    <source>
        <dbReference type="Pfam" id="PF00646"/>
    </source>
</evidence>
<evidence type="ECO:0008006" key="6">
    <source>
        <dbReference type="Google" id="ProtNLM"/>
    </source>
</evidence>
<proteinExistence type="predicted"/>
<dbReference type="InterPro" id="IPR036047">
    <property type="entry name" value="F-box-like_dom_sf"/>
</dbReference>
<evidence type="ECO:0000313" key="4">
    <source>
        <dbReference type="EnsemblPlants" id="LPERR08G07460.1"/>
    </source>
</evidence>
<dbReference type="SUPFAM" id="SSF81383">
    <property type="entry name" value="F-box domain"/>
    <property type="match status" value="1"/>
</dbReference>
<dbReference type="eggNOG" id="ENOG502R3YX">
    <property type="taxonomic scope" value="Eukaryota"/>
</dbReference>
<dbReference type="Gene3D" id="3.80.10.10">
    <property type="entry name" value="Ribonuclease Inhibitor"/>
    <property type="match status" value="1"/>
</dbReference>
<reference evidence="4" key="3">
    <citation type="submission" date="2015-04" db="UniProtKB">
        <authorList>
            <consortium name="EnsemblPlants"/>
        </authorList>
    </citation>
    <scope>IDENTIFICATION</scope>
</reference>
<dbReference type="InterPro" id="IPR055411">
    <property type="entry name" value="LRR_FXL15/At3g58940/PEG3-like"/>
</dbReference>
<dbReference type="InterPro" id="IPR050232">
    <property type="entry name" value="FBL13/AtMIF1-like"/>
</dbReference>
<dbReference type="Pfam" id="PF00646">
    <property type="entry name" value="F-box"/>
    <property type="match status" value="1"/>
</dbReference>
<dbReference type="HOGENOM" id="CLU_010721_12_0_1"/>
<evidence type="ECO:0000259" key="3">
    <source>
        <dbReference type="Pfam" id="PF24758"/>
    </source>
</evidence>
<dbReference type="AlphaFoldDB" id="A0A0D9X634"/>
<dbReference type="EnsemblPlants" id="LPERR08G07460.1">
    <property type="protein sequence ID" value="LPERR08G07460.1"/>
    <property type="gene ID" value="LPERR08G07460"/>
</dbReference>
<feature type="compositionally biased region" description="Low complexity" evidence="1">
    <location>
        <begin position="1"/>
        <end position="12"/>
    </location>
</feature>
<dbReference type="SUPFAM" id="SSF52047">
    <property type="entry name" value="RNI-like"/>
    <property type="match status" value="1"/>
</dbReference>
<accession>A0A0D9X634</accession>
<evidence type="ECO:0000256" key="1">
    <source>
        <dbReference type="SAM" id="MobiDB-lite"/>
    </source>
</evidence>
<dbReference type="Proteomes" id="UP000032180">
    <property type="component" value="Chromosome 8"/>
</dbReference>
<evidence type="ECO:0000313" key="5">
    <source>
        <dbReference type="Proteomes" id="UP000032180"/>
    </source>
</evidence>
<name>A0A0D9X634_9ORYZ</name>
<dbReference type="PANTHER" id="PTHR31900:SF27">
    <property type="entry name" value="FBD DOMAIN-CONTAINING PROTEIN"/>
    <property type="match status" value="1"/>
</dbReference>
<feature type="domain" description="F-box" evidence="2">
    <location>
        <begin position="39"/>
        <end position="76"/>
    </location>
</feature>
<dbReference type="InterPro" id="IPR001810">
    <property type="entry name" value="F-box_dom"/>
</dbReference>
<sequence length="474" mass="52790">MATASGSSSSSSTPKRQRVAETPPPPLPSPPAVETDMLMSLPPEILDTILDRVPFRKLLTTTCLSQAWRYRWESIPNLDIDLPQEVSARVLWQCAASAPDNAVGIRSFHARVSGNTHFLRVASWLRALSRKGVQALILDFDNCVLDPKPPILLGSALFSCAALVRLALNDCRMPPAPAGFPGFPKLASLYLSNVALMFKGGGAQVEHLIGAAPDLNFLSLSYVVTKPLGDEGEAAKWFIRAPKLRTLVIMIQFEDNGCRIGEEEFPLLEDASISIDCLIGTQDGLHFFRRVAGVKKLWFDIESNMFIVNPLEEITWKFDNLRKAHLCATFGQLPSFMSIVSLLRCAPHIEHLSIEAEDDIESTDQFEIYEVLNLETSDDLFASLKFVSLSGIKHYSNQMSFMKFILFKAVSLQAFVVTFSYHKTNVWYEQACRELEEWRSMASPQVSFIPMLTDESNSIIDDGETIEDSDDGSE</sequence>
<feature type="region of interest" description="Disordered" evidence="1">
    <location>
        <begin position="1"/>
        <end position="34"/>
    </location>
</feature>
<dbReference type="PANTHER" id="PTHR31900">
    <property type="entry name" value="F-BOX/RNI SUPERFAMILY PROTEIN-RELATED"/>
    <property type="match status" value="1"/>
</dbReference>
<feature type="domain" description="F-box/LRR-repeat protein 15/At3g58940/PEG3-like LRR" evidence="3">
    <location>
        <begin position="121"/>
        <end position="274"/>
    </location>
</feature>